<feature type="compositionally biased region" description="Basic and acidic residues" evidence="1">
    <location>
        <begin position="135"/>
        <end position="183"/>
    </location>
</feature>
<reference evidence="2 3" key="1">
    <citation type="submission" date="2021-07" db="EMBL/GenBank/DDBJ databases">
        <title>The Aristolochia fimbriata genome: insights into angiosperm evolution, floral development and chemical biosynthesis.</title>
        <authorList>
            <person name="Jiao Y."/>
        </authorList>
    </citation>
    <scope>NUCLEOTIDE SEQUENCE [LARGE SCALE GENOMIC DNA]</scope>
    <source>
        <strain evidence="2">IBCAS-2021</strain>
        <tissue evidence="2">Leaf</tissue>
    </source>
</reference>
<accession>A0AAV7DXT6</accession>
<feature type="compositionally biased region" description="Basic and acidic residues" evidence="1">
    <location>
        <begin position="76"/>
        <end position="100"/>
    </location>
</feature>
<dbReference type="PANTHER" id="PTHR36364:SF1">
    <property type="entry name" value="OS03G0203000 PROTEIN"/>
    <property type="match status" value="1"/>
</dbReference>
<evidence type="ECO:0008006" key="4">
    <source>
        <dbReference type="Google" id="ProtNLM"/>
    </source>
</evidence>
<dbReference type="GO" id="GO:0003729">
    <property type="term" value="F:mRNA binding"/>
    <property type="evidence" value="ECO:0007669"/>
    <property type="project" value="InterPro"/>
</dbReference>
<dbReference type="PANTHER" id="PTHR36364">
    <property type="entry name" value="OS03G0203000 PROTEIN"/>
    <property type="match status" value="1"/>
</dbReference>
<feature type="compositionally biased region" description="Basic and acidic residues" evidence="1">
    <location>
        <begin position="258"/>
        <end position="280"/>
    </location>
</feature>
<comment type="caution">
    <text evidence="2">The sequence shown here is derived from an EMBL/GenBank/DDBJ whole genome shotgun (WGS) entry which is preliminary data.</text>
</comment>
<dbReference type="GO" id="GO:0008380">
    <property type="term" value="P:RNA splicing"/>
    <property type="evidence" value="ECO:0007669"/>
    <property type="project" value="UniProtKB-KW"/>
</dbReference>
<proteinExistence type="predicted"/>
<feature type="compositionally biased region" description="Basic and acidic residues" evidence="1">
    <location>
        <begin position="1"/>
        <end position="37"/>
    </location>
</feature>
<gene>
    <name evidence="2" type="ORF">H6P81_020581</name>
</gene>
<dbReference type="GO" id="GO:0006417">
    <property type="term" value="P:regulation of translation"/>
    <property type="evidence" value="ECO:0007669"/>
    <property type="project" value="UniProtKB-KW"/>
</dbReference>
<sequence length="324" mass="37551">MSHREREGRDGHGRRSHSKPERDPSPKRPRRDGKPTERISSANHDVEVKIPTNEDQKHHRRLEDPLPLEPSAAPKSKIEIDPAKKGEELKTNELVDDTKRSSNPNEVPRSRSYYQHDERGSTGGQGSQRYGRRHTAPDRGRWSDRRERSDGQGDRVGQHDVNKRDERIRDQPEDKSAWRHDGFFELEAGVPRARKRPAFREKKDILEQGNAGAKREERAEYDQHGNDKAKGDRPDDRSGRTVDRSFRRRDTFSGGFASRDRFDNGRGFRGRDSFNVRYGERNQNQNLGFQVEKWKHDLFDEANQSPPPKNEEDQIAKVEALLSL</sequence>
<name>A0AAV7DXT6_ARIFI</name>
<organism evidence="2 3">
    <name type="scientific">Aristolochia fimbriata</name>
    <name type="common">White veined hardy Dutchman's pipe vine</name>
    <dbReference type="NCBI Taxonomy" id="158543"/>
    <lineage>
        <taxon>Eukaryota</taxon>
        <taxon>Viridiplantae</taxon>
        <taxon>Streptophyta</taxon>
        <taxon>Embryophyta</taxon>
        <taxon>Tracheophyta</taxon>
        <taxon>Spermatophyta</taxon>
        <taxon>Magnoliopsida</taxon>
        <taxon>Magnoliidae</taxon>
        <taxon>Piperales</taxon>
        <taxon>Aristolochiaceae</taxon>
        <taxon>Aristolochia</taxon>
    </lineage>
</organism>
<dbReference type="GO" id="GO:0000184">
    <property type="term" value="P:nuclear-transcribed mRNA catabolic process, nonsense-mediated decay"/>
    <property type="evidence" value="ECO:0007669"/>
    <property type="project" value="UniProtKB-KW"/>
</dbReference>
<dbReference type="AlphaFoldDB" id="A0AAV7DXT6"/>
<evidence type="ECO:0000313" key="3">
    <source>
        <dbReference type="Proteomes" id="UP000825729"/>
    </source>
</evidence>
<dbReference type="Proteomes" id="UP000825729">
    <property type="component" value="Unassembled WGS sequence"/>
</dbReference>
<dbReference type="EMBL" id="JAINDJ010000008">
    <property type="protein sequence ID" value="KAG9440416.1"/>
    <property type="molecule type" value="Genomic_DNA"/>
</dbReference>
<keyword evidence="3" id="KW-1185">Reference proteome</keyword>
<dbReference type="GO" id="GO:0051028">
    <property type="term" value="P:mRNA transport"/>
    <property type="evidence" value="ECO:0007669"/>
    <property type="project" value="UniProtKB-KW"/>
</dbReference>
<dbReference type="GO" id="GO:0005737">
    <property type="term" value="C:cytoplasm"/>
    <property type="evidence" value="ECO:0007669"/>
    <property type="project" value="UniProtKB-SubCell"/>
</dbReference>
<feature type="compositionally biased region" description="Basic and acidic residues" evidence="1">
    <location>
        <begin position="44"/>
        <end position="64"/>
    </location>
</feature>
<evidence type="ECO:0000313" key="2">
    <source>
        <dbReference type="EMBL" id="KAG9440416.1"/>
    </source>
</evidence>
<feature type="region of interest" description="Disordered" evidence="1">
    <location>
        <begin position="1"/>
        <end position="287"/>
    </location>
</feature>
<dbReference type="GO" id="GO:0006397">
    <property type="term" value="P:mRNA processing"/>
    <property type="evidence" value="ECO:0007669"/>
    <property type="project" value="UniProtKB-KW"/>
</dbReference>
<dbReference type="GO" id="GO:0035145">
    <property type="term" value="C:exon-exon junction complex"/>
    <property type="evidence" value="ECO:0007669"/>
    <property type="project" value="InterPro"/>
</dbReference>
<protein>
    <recommendedName>
        <fullName evidence="4">Btz domain-containing protein</fullName>
    </recommendedName>
</protein>
<evidence type="ECO:0000256" key="1">
    <source>
        <dbReference type="SAM" id="MobiDB-lite"/>
    </source>
</evidence>
<feature type="compositionally biased region" description="Basic and acidic residues" evidence="1">
    <location>
        <begin position="213"/>
        <end position="251"/>
    </location>
</feature>